<dbReference type="EC" id="1.3.8.3" evidence="11"/>
<dbReference type="Gene3D" id="2.40.110.10">
    <property type="entry name" value="Butyryl-CoA Dehydrogenase, subunit A, domain 2"/>
    <property type="match status" value="1"/>
</dbReference>
<dbReference type="GO" id="GO:0033539">
    <property type="term" value="P:fatty acid beta-oxidation using acyl-CoA dehydrogenase"/>
    <property type="evidence" value="ECO:0007669"/>
    <property type="project" value="TreeGrafter"/>
</dbReference>
<dbReference type="Gene3D" id="1.10.540.10">
    <property type="entry name" value="Acyl-CoA dehydrogenase/oxidase, N-terminal domain"/>
    <property type="match status" value="1"/>
</dbReference>
<keyword evidence="6 7" id="KW-0560">Oxidoreductase</keyword>
<dbReference type="Proteomes" id="UP000231791">
    <property type="component" value="Chromosome"/>
</dbReference>
<dbReference type="GO" id="GO:0033734">
    <property type="term" value="F:(R)-benzylsuccinyl-CoA dehydrogenase activity"/>
    <property type="evidence" value="ECO:0007669"/>
    <property type="project" value="UniProtKB-EC"/>
</dbReference>
<dbReference type="EMBL" id="CP024985">
    <property type="protein sequence ID" value="ATZ27589.1"/>
    <property type="molecule type" value="Genomic_DNA"/>
</dbReference>
<sequence>MDFAFDARTEELRERLLAFMESHVYPAEALAVEQRARLASPWDTPAVFGELKAEARRQGLWNLFLPDSGYGAGLTNLQYAPLAEITGRSPHLAPMATNCAAPDTGNMELLAQFGNEQQKKQWLEPLLAGEIRSAFAMTEPEVASSDATNIETRIERVGDEYVVTGRKWYISGAMNPDCKVFIVMGKTDPQGADPRRQQSMVLVPRDTPGVEVRRAMTVYGYADHDHGGHAEVVFDGARVPAANLIGEEGTGFAIAQARLGPGRIHHCMRLIGMAERAVELMCRRALGRTAFGRELAAQGVVQGWIADARVTIEQLRLLVLKTAWLMDTVGNRGAHTEIQAIKIATPRAVVGILDQAVQLHGAGGVSQDFPLAELWAAARTLRLADGPDEVHQRSLAHRELKRYAGRS</sequence>
<evidence type="ECO:0000313" key="12">
    <source>
        <dbReference type="Proteomes" id="UP000231791"/>
    </source>
</evidence>
<dbReference type="RefSeq" id="WP_030238923.1">
    <property type="nucleotide sequence ID" value="NZ_CP024985.1"/>
</dbReference>
<evidence type="ECO:0000256" key="2">
    <source>
        <dbReference type="ARBA" id="ARBA00009347"/>
    </source>
</evidence>
<dbReference type="OrthoDB" id="8876745at2"/>
<comment type="similarity">
    <text evidence="2 7">Belongs to the acyl-CoA dehydrogenase family.</text>
</comment>
<feature type="domain" description="Acyl-CoA dehydrogenase/oxidase C-terminal" evidence="8">
    <location>
        <begin position="249"/>
        <end position="398"/>
    </location>
</feature>
<gene>
    <name evidence="11" type="primary">bbsG1</name>
    <name evidence="11" type="ORF">SLAV_29015</name>
</gene>
<evidence type="ECO:0000259" key="9">
    <source>
        <dbReference type="Pfam" id="PF02770"/>
    </source>
</evidence>
<dbReference type="Gene3D" id="1.20.140.10">
    <property type="entry name" value="Butyryl-CoA Dehydrogenase, subunit A, domain 3"/>
    <property type="match status" value="1"/>
</dbReference>
<dbReference type="PANTHER" id="PTHR48083:SF13">
    <property type="entry name" value="ACYL-COA DEHYDROGENASE FAMILY MEMBER 11"/>
    <property type="match status" value="1"/>
</dbReference>
<evidence type="ECO:0000313" key="11">
    <source>
        <dbReference type="EMBL" id="ATZ27589.1"/>
    </source>
</evidence>
<keyword evidence="12" id="KW-1185">Reference proteome</keyword>
<evidence type="ECO:0000259" key="8">
    <source>
        <dbReference type="Pfam" id="PF00441"/>
    </source>
</evidence>
<evidence type="ECO:0000256" key="3">
    <source>
        <dbReference type="ARBA" id="ARBA00011738"/>
    </source>
</evidence>
<evidence type="ECO:0000256" key="6">
    <source>
        <dbReference type="ARBA" id="ARBA00023002"/>
    </source>
</evidence>
<comment type="subunit">
    <text evidence="3">Homodimer.</text>
</comment>
<evidence type="ECO:0000256" key="1">
    <source>
        <dbReference type="ARBA" id="ARBA00001974"/>
    </source>
</evidence>
<protein>
    <submittedName>
        <fullName evidence="11">(R)-benzylsuccinyl-CoA dehydrogenase</fullName>
        <ecNumber evidence="11">1.3.8.3</ecNumber>
    </submittedName>
</protein>
<dbReference type="PANTHER" id="PTHR48083">
    <property type="entry name" value="MEDIUM-CHAIN SPECIFIC ACYL-COA DEHYDROGENASE, MITOCHONDRIAL-RELATED"/>
    <property type="match status" value="1"/>
</dbReference>
<dbReference type="InterPro" id="IPR046373">
    <property type="entry name" value="Acyl-CoA_Oxase/DH_mid-dom_sf"/>
</dbReference>
<proteinExistence type="inferred from homology"/>
<dbReference type="InterPro" id="IPR037069">
    <property type="entry name" value="AcylCoA_DH/ox_N_sf"/>
</dbReference>
<dbReference type="InterPro" id="IPR009075">
    <property type="entry name" value="AcylCo_DH/oxidase_C"/>
</dbReference>
<dbReference type="FunFam" id="2.40.110.10:FF:000002">
    <property type="entry name" value="Acyl-CoA dehydrogenase fadE12"/>
    <property type="match status" value="1"/>
</dbReference>
<dbReference type="InterPro" id="IPR036250">
    <property type="entry name" value="AcylCo_DH-like_C"/>
</dbReference>
<evidence type="ECO:0000259" key="10">
    <source>
        <dbReference type="Pfam" id="PF02771"/>
    </source>
</evidence>
<name>A0A2K8PLI2_STRLA</name>
<dbReference type="InterPro" id="IPR013786">
    <property type="entry name" value="AcylCoA_DH/ox_N"/>
</dbReference>
<keyword evidence="4 7" id="KW-0285">Flavoprotein</keyword>
<dbReference type="GeneID" id="49386803"/>
<keyword evidence="5 7" id="KW-0274">FAD</keyword>
<evidence type="ECO:0000256" key="4">
    <source>
        <dbReference type="ARBA" id="ARBA00022630"/>
    </source>
</evidence>
<dbReference type="Pfam" id="PF00441">
    <property type="entry name" value="Acyl-CoA_dh_1"/>
    <property type="match status" value="1"/>
</dbReference>
<dbReference type="InterPro" id="IPR006091">
    <property type="entry name" value="Acyl-CoA_Oxase/DH_mid-dom"/>
</dbReference>
<dbReference type="InterPro" id="IPR009100">
    <property type="entry name" value="AcylCoA_DH/oxidase_NM_dom_sf"/>
</dbReference>
<dbReference type="GO" id="GO:0003995">
    <property type="term" value="F:acyl-CoA dehydrogenase activity"/>
    <property type="evidence" value="ECO:0007669"/>
    <property type="project" value="TreeGrafter"/>
</dbReference>
<dbReference type="Pfam" id="PF02770">
    <property type="entry name" value="Acyl-CoA_dh_M"/>
    <property type="match status" value="1"/>
</dbReference>
<accession>A0A2K8PLI2</accession>
<dbReference type="AlphaFoldDB" id="A0A2K8PLI2"/>
<feature type="domain" description="Acyl-CoA oxidase/dehydrogenase middle" evidence="9">
    <location>
        <begin position="134"/>
        <end position="235"/>
    </location>
</feature>
<reference evidence="11 12" key="1">
    <citation type="submission" date="2017-11" db="EMBL/GenBank/DDBJ databases">
        <title>Complete genome sequence of Streptomyces lavendulae subsp. lavendulae CCM 3239 (formerly 'Streptomyces aureofaciens CCM 3239'), the producer of the angucycline-type antibiotic auricin.</title>
        <authorList>
            <person name="Busche T."/>
            <person name="Novakova R."/>
            <person name="Al'Dilaimi A."/>
            <person name="Homerova D."/>
            <person name="Feckova L."/>
            <person name="Rezuchova B."/>
            <person name="Mingyar E."/>
            <person name="Csolleiova D."/>
            <person name="Bekeova C."/>
            <person name="Winkler A."/>
            <person name="Sevcikova B."/>
            <person name="Kalinowski J."/>
            <person name="Kormanec J."/>
            <person name="Ruckert C."/>
        </authorList>
    </citation>
    <scope>NUCLEOTIDE SEQUENCE [LARGE SCALE GENOMIC DNA]</scope>
    <source>
        <strain evidence="11 12">CCM 3239</strain>
    </source>
</reference>
<dbReference type="Pfam" id="PF02771">
    <property type="entry name" value="Acyl-CoA_dh_N"/>
    <property type="match status" value="1"/>
</dbReference>
<dbReference type="GO" id="GO:0050660">
    <property type="term" value="F:flavin adenine dinucleotide binding"/>
    <property type="evidence" value="ECO:0007669"/>
    <property type="project" value="InterPro"/>
</dbReference>
<feature type="domain" description="Acyl-CoA dehydrogenase/oxidase N-terminal" evidence="10">
    <location>
        <begin position="10"/>
        <end position="130"/>
    </location>
</feature>
<dbReference type="GO" id="GO:0005737">
    <property type="term" value="C:cytoplasm"/>
    <property type="evidence" value="ECO:0007669"/>
    <property type="project" value="TreeGrafter"/>
</dbReference>
<organism evidence="11 12">
    <name type="scientific">Streptomyces lavendulae subsp. lavendulae</name>
    <dbReference type="NCBI Taxonomy" id="58340"/>
    <lineage>
        <taxon>Bacteria</taxon>
        <taxon>Bacillati</taxon>
        <taxon>Actinomycetota</taxon>
        <taxon>Actinomycetes</taxon>
        <taxon>Kitasatosporales</taxon>
        <taxon>Streptomycetaceae</taxon>
        <taxon>Streptomyces</taxon>
    </lineage>
</organism>
<evidence type="ECO:0000256" key="5">
    <source>
        <dbReference type="ARBA" id="ARBA00022827"/>
    </source>
</evidence>
<dbReference type="KEGG" id="slx:SLAV_29015"/>
<dbReference type="InterPro" id="IPR050741">
    <property type="entry name" value="Acyl-CoA_dehydrogenase"/>
</dbReference>
<evidence type="ECO:0000256" key="7">
    <source>
        <dbReference type="RuleBase" id="RU362125"/>
    </source>
</evidence>
<dbReference type="SUPFAM" id="SSF56645">
    <property type="entry name" value="Acyl-CoA dehydrogenase NM domain-like"/>
    <property type="match status" value="1"/>
</dbReference>
<dbReference type="SUPFAM" id="SSF47203">
    <property type="entry name" value="Acyl-CoA dehydrogenase C-terminal domain-like"/>
    <property type="match status" value="1"/>
</dbReference>
<comment type="cofactor">
    <cofactor evidence="1 7">
        <name>FAD</name>
        <dbReference type="ChEBI" id="CHEBI:57692"/>
    </cofactor>
</comment>